<name>A0AC35UED5_9BILA</name>
<organism evidence="1 2">
    <name type="scientific">Rhabditophanes sp. KR3021</name>
    <dbReference type="NCBI Taxonomy" id="114890"/>
    <lineage>
        <taxon>Eukaryota</taxon>
        <taxon>Metazoa</taxon>
        <taxon>Ecdysozoa</taxon>
        <taxon>Nematoda</taxon>
        <taxon>Chromadorea</taxon>
        <taxon>Rhabditida</taxon>
        <taxon>Tylenchina</taxon>
        <taxon>Panagrolaimomorpha</taxon>
        <taxon>Strongyloidoidea</taxon>
        <taxon>Alloionematidae</taxon>
        <taxon>Rhabditophanes</taxon>
    </lineage>
</organism>
<evidence type="ECO:0000313" key="1">
    <source>
        <dbReference type="Proteomes" id="UP000095286"/>
    </source>
</evidence>
<protein>
    <submittedName>
        <fullName evidence="2">DNA-directed RNA polymerase</fullName>
    </submittedName>
</protein>
<proteinExistence type="predicted"/>
<accession>A0AC35UED5</accession>
<reference evidence="2" key="1">
    <citation type="submission" date="2016-11" db="UniProtKB">
        <authorList>
            <consortium name="WormBaseParasite"/>
        </authorList>
    </citation>
    <scope>IDENTIFICATION</scope>
    <source>
        <strain evidence="2">KR3021</strain>
    </source>
</reference>
<evidence type="ECO:0000313" key="2">
    <source>
        <dbReference type="WBParaSite" id="RSKR_0001057480.1"/>
    </source>
</evidence>
<dbReference type="WBParaSite" id="RSKR_0001057480.1">
    <property type="protein sequence ID" value="RSKR_0001057480.1"/>
    <property type="gene ID" value="RSKR_0001057480"/>
</dbReference>
<dbReference type="Proteomes" id="UP000095286">
    <property type="component" value="Unplaced"/>
</dbReference>
<sequence>MYKLTSSSYYPACVPKNSPYLVYNDAFCDLDIIGKDEKEASKIEHNKRKFNVGDKVRVTLNPRLRQGKTGIGTELIRKGGQQDYHFQMEKLSVLGKTLRENIKMLKYVAEFMSDEGFN</sequence>